<accession>A0A7R9A6K4</accession>
<proteinExistence type="predicted"/>
<dbReference type="SMART" id="SM00181">
    <property type="entry name" value="EGF"/>
    <property type="match status" value="6"/>
</dbReference>
<dbReference type="OrthoDB" id="6433361at2759"/>
<evidence type="ECO:0000259" key="1">
    <source>
        <dbReference type="PROSITE" id="PS01186"/>
    </source>
</evidence>
<dbReference type="PANTHER" id="PTHR39069:SF8">
    <property type="entry name" value="FI17111P1"/>
    <property type="match status" value="1"/>
</dbReference>
<name>A0A7R9A6K4_9CRUS</name>
<dbReference type="AlphaFoldDB" id="A0A7R9A6K4"/>
<dbReference type="InterPro" id="IPR000742">
    <property type="entry name" value="EGF"/>
</dbReference>
<reference evidence="2" key="1">
    <citation type="submission" date="2020-11" db="EMBL/GenBank/DDBJ databases">
        <authorList>
            <person name="Tran Van P."/>
        </authorList>
    </citation>
    <scope>NUCLEOTIDE SEQUENCE</scope>
</reference>
<dbReference type="EMBL" id="LR901436">
    <property type="protein sequence ID" value="CAD7248602.1"/>
    <property type="molecule type" value="Genomic_DNA"/>
</dbReference>
<sequence length="368" mass="37768">MIDLARSFDAVRTVIEVRAGGECKDSKSCVNNATCRGTAENLQCLCDAEFVEEAGLCKVPDGGECMEASDCVDDALWTGTDGNRRCACNASFVADAGLCKIPNGGDCMQTSECVSNSSCTGTGNTRQCECDVGFVPDGGSCKATVGVECTDTSSCVLNASCLVVGGNRRCACDLGFVEEEGLCRRPKLGEECDPDGDPACEPILNGGECLSNGGGSPTCQCQSGYVSDDGACKKPLEGECKDSIDCVSNAACNTDSKCECNPGYIPEKTTGLCRKVNASLHEDCDPGEGACISPNAACVGDPGLEACTCKPGFVDNEDSCRLPSLGEDCIPAPGPGCEEIPNGECLGNEGGLATCKCLNAFVEDGGAC</sequence>
<dbReference type="PANTHER" id="PTHR39069">
    <property type="entry name" value="ECDYSONE-INDUCIBLE GENE E1, ISOFORM A"/>
    <property type="match status" value="1"/>
</dbReference>
<evidence type="ECO:0000313" key="3">
    <source>
        <dbReference type="Proteomes" id="UP000677054"/>
    </source>
</evidence>
<dbReference type="Gene3D" id="2.90.20.10">
    <property type="entry name" value="Plasmodium vivax P25 domain"/>
    <property type="match status" value="2"/>
</dbReference>
<evidence type="ECO:0000313" key="2">
    <source>
        <dbReference type="EMBL" id="CAD7248602.1"/>
    </source>
</evidence>
<keyword evidence="3" id="KW-1185">Reference proteome</keyword>
<dbReference type="PROSITE" id="PS01186">
    <property type="entry name" value="EGF_2"/>
    <property type="match status" value="1"/>
</dbReference>
<organism evidence="2">
    <name type="scientific">Darwinula stevensoni</name>
    <dbReference type="NCBI Taxonomy" id="69355"/>
    <lineage>
        <taxon>Eukaryota</taxon>
        <taxon>Metazoa</taxon>
        <taxon>Ecdysozoa</taxon>
        <taxon>Arthropoda</taxon>
        <taxon>Crustacea</taxon>
        <taxon>Oligostraca</taxon>
        <taxon>Ostracoda</taxon>
        <taxon>Podocopa</taxon>
        <taxon>Podocopida</taxon>
        <taxon>Darwinulocopina</taxon>
        <taxon>Darwinuloidea</taxon>
        <taxon>Darwinulidae</taxon>
        <taxon>Darwinula</taxon>
    </lineage>
</organism>
<feature type="domain" description="EGF-like" evidence="1">
    <location>
        <begin position="170"/>
        <end position="183"/>
    </location>
</feature>
<dbReference type="Proteomes" id="UP000677054">
    <property type="component" value="Unassembled WGS sequence"/>
</dbReference>
<protein>
    <recommendedName>
        <fullName evidence="1">EGF-like domain-containing protein</fullName>
    </recommendedName>
</protein>
<dbReference type="EMBL" id="CAJPEV010001919">
    <property type="protein sequence ID" value="CAG0894881.1"/>
    <property type="molecule type" value="Genomic_DNA"/>
</dbReference>
<gene>
    <name evidence="2" type="ORF">DSTB1V02_LOCUS8413</name>
</gene>